<name>A0A8J7YLP6_9EURY</name>
<dbReference type="AlphaFoldDB" id="A0A8J7YLP6"/>
<dbReference type="Proteomes" id="UP000783863">
    <property type="component" value="Unassembled WGS sequence"/>
</dbReference>
<gene>
    <name evidence="1" type="ORF">EGD98_17705</name>
</gene>
<reference evidence="1" key="1">
    <citation type="submission" date="2021-06" db="EMBL/GenBank/DDBJ databases">
        <title>Halomicroarcula sp. F24A a new haloarchaeum isolated from saline soil.</title>
        <authorList>
            <person name="Duran-Viseras A."/>
            <person name="Sanchez-Porro C."/>
            <person name="Ventosa A."/>
        </authorList>
    </citation>
    <scope>NUCLEOTIDE SEQUENCE</scope>
    <source>
        <strain evidence="1">F24A</strain>
    </source>
</reference>
<keyword evidence="2" id="KW-1185">Reference proteome</keyword>
<organism evidence="1 2">
    <name type="scientific">Haloarcula salinisoli</name>
    <dbReference type="NCBI Taxonomy" id="2487746"/>
    <lineage>
        <taxon>Archaea</taxon>
        <taxon>Methanobacteriati</taxon>
        <taxon>Methanobacteriota</taxon>
        <taxon>Stenosarchaea group</taxon>
        <taxon>Halobacteria</taxon>
        <taxon>Halobacteriales</taxon>
        <taxon>Haloarculaceae</taxon>
        <taxon>Haloarcula</taxon>
    </lineage>
</organism>
<evidence type="ECO:0000313" key="2">
    <source>
        <dbReference type="Proteomes" id="UP000783863"/>
    </source>
</evidence>
<dbReference type="EMBL" id="RKLQ01000004">
    <property type="protein sequence ID" value="MBX0305499.1"/>
    <property type="molecule type" value="Genomic_DNA"/>
</dbReference>
<comment type="caution">
    <text evidence="1">The sequence shown here is derived from an EMBL/GenBank/DDBJ whole genome shotgun (WGS) entry which is preliminary data.</text>
</comment>
<sequence length="97" mass="10566">MMASRSTDRKPGREQQVYDVVIEITLENTDRGVADEFSMALQIRELDLASIEVILSVVAPNQCAAYARGNALARAVLDAAGLVDAYRIGDVSLIEVR</sequence>
<evidence type="ECO:0000313" key="1">
    <source>
        <dbReference type="EMBL" id="MBX0305499.1"/>
    </source>
</evidence>
<protein>
    <submittedName>
        <fullName evidence="1">Uncharacterized protein</fullName>
    </submittedName>
</protein>
<accession>A0A8J7YLP6</accession>
<proteinExistence type="predicted"/>